<dbReference type="InParanoid" id="G4Z2W5"/>
<name>G4Z2W5_PHYSP</name>
<sequence length="190" mass="21183">MSSNRIAPAPAPTRDEDDRVPAILSTWLSRYIKRYQLASQERNSSTNLIDGTLARQLVTRDEVFDRQLSLAWPQFVLGIISLALVFSDVPRSGLGVASVLDIYPSLQPDETMGFGTSWNYSVFSATKAEASSGTVKARVWSYKFDSTSIVWRVFAGFLDLKEFPDVFHTAKSAPMNSSAVSWPLRWSIPL</sequence>
<dbReference type="KEGG" id="psoj:PHYSODRAFT_297912"/>
<dbReference type="RefSeq" id="XP_009522015.1">
    <property type="nucleotide sequence ID" value="XM_009523720.1"/>
</dbReference>
<protein>
    <submittedName>
        <fullName evidence="1">Uncharacterized protein</fullName>
    </submittedName>
</protein>
<reference evidence="1 2" key="1">
    <citation type="journal article" date="2006" name="Science">
        <title>Phytophthora genome sequences uncover evolutionary origins and mechanisms of pathogenesis.</title>
        <authorList>
            <person name="Tyler B.M."/>
            <person name="Tripathy S."/>
            <person name="Zhang X."/>
            <person name="Dehal P."/>
            <person name="Jiang R.H."/>
            <person name="Aerts A."/>
            <person name="Arredondo F.D."/>
            <person name="Baxter L."/>
            <person name="Bensasson D."/>
            <person name="Beynon J.L."/>
            <person name="Chapman J."/>
            <person name="Damasceno C.M."/>
            <person name="Dorrance A.E."/>
            <person name="Dou D."/>
            <person name="Dickerman A.W."/>
            <person name="Dubchak I.L."/>
            <person name="Garbelotto M."/>
            <person name="Gijzen M."/>
            <person name="Gordon S.G."/>
            <person name="Govers F."/>
            <person name="Grunwald N.J."/>
            <person name="Huang W."/>
            <person name="Ivors K.L."/>
            <person name="Jones R.W."/>
            <person name="Kamoun S."/>
            <person name="Krampis K."/>
            <person name="Lamour K.H."/>
            <person name="Lee M.K."/>
            <person name="McDonald W.H."/>
            <person name="Medina M."/>
            <person name="Meijer H.J."/>
            <person name="Nordberg E.K."/>
            <person name="Maclean D.J."/>
            <person name="Ospina-Giraldo M.D."/>
            <person name="Morris P.F."/>
            <person name="Phuntumart V."/>
            <person name="Putnam N.H."/>
            <person name="Rash S."/>
            <person name="Rose J.K."/>
            <person name="Sakihama Y."/>
            <person name="Salamov A.A."/>
            <person name="Savidor A."/>
            <person name="Scheuring C.F."/>
            <person name="Smith B.M."/>
            <person name="Sobral B.W."/>
            <person name="Terry A."/>
            <person name="Torto-Alalibo T.A."/>
            <person name="Win J."/>
            <person name="Xu Z."/>
            <person name="Zhang H."/>
            <person name="Grigoriev I.V."/>
            <person name="Rokhsar D.S."/>
            <person name="Boore J.L."/>
        </authorList>
    </citation>
    <scope>NUCLEOTIDE SEQUENCE [LARGE SCALE GENOMIC DNA]</scope>
    <source>
        <strain evidence="1 2">P6497</strain>
    </source>
</reference>
<dbReference type="Proteomes" id="UP000002640">
    <property type="component" value="Unassembled WGS sequence"/>
</dbReference>
<evidence type="ECO:0000313" key="1">
    <source>
        <dbReference type="EMBL" id="EGZ19298.1"/>
    </source>
</evidence>
<dbReference type="EMBL" id="JH159153">
    <property type="protein sequence ID" value="EGZ19298.1"/>
    <property type="molecule type" value="Genomic_DNA"/>
</dbReference>
<evidence type="ECO:0000313" key="2">
    <source>
        <dbReference type="Proteomes" id="UP000002640"/>
    </source>
</evidence>
<proteinExistence type="predicted"/>
<gene>
    <name evidence="1" type="ORF">PHYSODRAFT_297912</name>
</gene>
<organism evidence="1 2">
    <name type="scientific">Phytophthora sojae (strain P6497)</name>
    <name type="common">Soybean stem and root rot agent</name>
    <name type="synonym">Phytophthora megasperma f. sp. glycines</name>
    <dbReference type="NCBI Taxonomy" id="1094619"/>
    <lineage>
        <taxon>Eukaryota</taxon>
        <taxon>Sar</taxon>
        <taxon>Stramenopiles</taxon>
        <taxon>Oomycota</taxon>
        <taxon>Peronosporomycetes</taxon>
        <taxon>Peronosporales</taxon>
        <taxon>Peronosporaceae</taxon>
        <taxon>Phytophthora</taxon>
    </lineage>
</organism>
<dbReference type="GeneID" id="20641554"/>
<accession>G4Z2W5</accession>
<keyword evidence="2" id="KW-1185">Reference proteome</keyword>
<dbReference type="AlphaFoldDB" id="G4Z2W5"/>